<dbReference type="OrthoDB" id="1706066at2759"/>
<accession>A0A6J3LS82</accession>
<evidence type="ECO:0000259" key="2">
    <source>
        <dbReference type="Pfam" id="PF00501"/>
    </source>
</evidence>
<organism evidence="6">
    <name type="scientific">Dissoconium aciculare CBS 342.82</name>
    <dbReference type="NCBI Taxonomy" id="1314786"/>
    <lineage>
        <taxon>Eukaryota</taxon>
        <taxon>Fungi</taxon>
        <taxon>Dikarya</taxon>
        <taxon>Ascomycota</taxon>
        <taxon>Pezizomycotina</taxon>
        <taxon>Dothideomycetes</taxon>
        <taxon>Dothideomycetidae</taxon>
        <taxon>Mycosphaerellales</taxon>
        <taxon>Dissoconiaceae</taxon>
        <taxon>Dissoconium</taxon>
    </lineage>
</organism>
<dbReference type="Gene3D" id="3.40.50.12780">
    <property type="entry name" value="N-terminal domain of ligase-like"/>
    <property type="match status" value="1"/>
</dbReference>
<dbReference type="PROSITE" id="PS00455">
    <property type="entry name" value="AMP_BINDING"/>
    <property type="match status" value="1"/>
</dbReference>
<dbReference type="PANTHER" id="PTHR43347:SF3">
    <property type="entry name" value="ACYL-COA SYNTHETASE SHORT-CHAIN FAMILY MEMBER 3, MITOCHONDRIAL"/>
    <property type="match status" value="1"/>
</dbReference>
<dbReference type="InterPro" id="IPR020845">
    <property type="entry name" value="AMP-binding_CS"/>
</dbReference>
<reference evidence="6" key="2">
    <citation type="submission" date="2020-04" db="EMBL/GenBank/DDBJ databases">
        <authorList>
            <consortium name="NCBI Genome Project"/>
        </authorList>
    </citation>
    <scope>NUCLEOTIDE SEQUENCE</scope>
    <source>
        <strain evidence="6">CBS 342.82</strain>
    </source>
</reference>
<evidence type="ECO:0000256" key="1">
    <source>
        <dbReference type="ARBA" id="ARBA00006432"/>
    </source>
</evidence>
<sequence length="702" mass="75996">MAPHPQDTAYAAATSDPSKFWAYQAQQISWHKTPKTTLEKNIHHLPSGASHESWSWFPDGELSTSYNCTTRHVEAGHGDKTAIIYDSPVTGVKEKITYAQLDEEVSILAGALRADGVKKGDVVLVYMPMIPAALIGILATARLGAIHAVVFGGFSAASLAQRIESSEAKVILTASCGIEGSKGALDYKPLVRGAVEQSRHKPERVIVWQREQCRWYPTDRLSGERTWQTFVKSARDRNIRAENVPVKSGDGLYIIYTSGTTGLPKGVLRQAGGHAVGLNFTVRYIFGVRGPGDIMFTASDIGWVVGHSYIIYGPLLAGATTVLFEGKPVGTPNADTFWRICEENKVNALFTAPTALRAIRKEDPENKFFTARGKRGGLKSLRALFLAGERSEPSIVSMYASLLKQYAGPNATVIDNWWSSESGSPMTGLALLPNVATNFSDHTYHVPLPMKPGSAGKAIPGFNILIVDDDGKPVSSPGTMGNIVLSLPLAPTGLTTLWRDEERFYKGYLKRFDGKYIDTGDAGMIDSDGYVHVMSRADDIINVAAHRLSTGAIEQAITTHPDVTEAAVVGIPDELKGHVPFAFIGLRNSSSSPSSPTPEAYDNLLKSLNVLLRKHIGPIANLAGFISTPGTIPKTRSGKTLRRCLKEILENAVLHGEFDKEVTYPATIEDATVLVRARAAAKDYFLEGAGKKLLVVGEKAKL</sequence>
<dbReference type="Pfam" id="PF13193">
    <property type="entry name" value="AMP-binding_C"/>
    <property type="match status" value="1"/>
</dbReference>
<dbReference type="Pfam" id="PF00501">
    <property type="entry name" value="AMP-binding"/>
    <property type="match status" value="1"/>
</dbReference>
<name>A0A6J3LS82_9PEZI</name>
<protein>
    <submittedName>
        <fullName evidence="6">Acetyl-CoA synthetase-like protein</fullName>
    </submittedName>
</protein>
<dbReference type="RefSeq" id="XP_033455524.1">
    <property type="nucleotide sequence ID" value="XM_033602708.1"/>
</dbReference>
<dbReference type="InterPro" id="IPR042099">
    <property type="entry name" value="ANL_N_sf"/>
</dbReference>
<dbReference type="InterPro" id="IPR025110">
    <property type="entry name" value="AMP-bd_C"/>
</dbReference>
<evidence type="ECO:0000313" key="5">
    <source>
        <dbReference type="Proteomes" id="UP000504637"/>
    </source>
</evidence>
<evidence type="ECO:0000259" key="4">
    <source>
        <dbReference type="Pfam" id="PF16177"/>
    </source>
</evidence>
<dbReference type="Gene3D" id="3.30.300.30">
    <property type="match status" value="1"/>
</dbReference>
<evidence type="ECO:0000313" key="6">
    <source>
        <dbReference type="RefSeq" id="XP_033455524.1"/>
    </source>
</evidence>
<feature type="domain" description="Acetyl-coenzyme A synthetase N-terminal" evidence="4">
    <location>
        <begin position="8"/>
        <end position="68"/>
    </location>
</feature>
<dbReference type="InterPro" id="IPR000873">
    <property type="entry name" value="AMP-dep_synth/lig_dom"/>
</dbReference>
<dbReference type="InterPro" id="IPR045851">
    <property type="entry name" value="AMP-bd_C_sf"/>
</dbReference>
<reference evidence="6" key="1">
    <citation type="submission" date="2020-01" db="EMBL/GenBank/DDBJ databases">
        <authorList>
            <consortium name="DOE Joint Genome Institute"/>
            <person name="Haridas S."/>
            <person name="Albert R."/>
            <person name="Binder M."/>
            <person name="Bloem J."/>
            <person name="Labutti K."/>
            <person name="Salamov A."/>
            <person name="Andreopoulos B."/>
            <person name="Baker S.E."/>
            <person name="Barry K."/>
            <person name="Bills G."/>
            <person name="Bluhm B.H."/>
            <person name="Cannon C."/>
            <person name="Castanera R."/>
            <person name="Culley D.E."/>
            <person name="Daum C."/>
            <person name="Ezra D."/>
            <person name="Gonzalez J.B."/>
            <person name="Henrissat B."/>
            <person name="Kuo A."/>
            <person name="Liang C."/>
            <person name="Lipzen A."/>
            <person name="Lutzoni F."/>
            <person name="Magnuson J."/>
            <person name="Mondo S."/>
            <person name="Nolan M."/>
            <person name="Ohm R."/>
            <person name="Pangilinan J."/>
            <person name="Park H.-J."/>
            <person name="Ramirez L."/>
            <person name="Alfaro M."/>
            <person name="Sun H."/>
            <person name="Tritt A."/>
            <person name="Yoshinaga Y."/>
            <person name="Zwiers L.-H."/>
            <person name="Turgeon B.G."/>
            <person name="Goodwin S.B."/>
            <person name="Spatafora J.W."/>
            <person name="Crous P.W."/>
            <person name="Grigoriev I.V."/>
        </authorList>
    </citation>
    <scope>NUCLEOTIDE SEQUENCE</scope>
    <source>
        <strain evidence="6">CBS 342.82</strain>
    </source>
</reference>
<dbReference type="Pfam" id="PF16177">
    <property type="entry name" value="ACAS_N"/>
    <property type="match status" value="1"/>
</dbReference>
<dbReference type="InterPro" id="IPR032387">
    <property type="entry name" value="ACAS_N"/>
</dbReference>
<feature type="domain" description="AMP-binding enzyme C-terminal" evidence="3">
    <location>
        <begin position="553"/>
        <end position="639"/>
    </location>
</feature>
<dbReference type="GeneID" id="54360508"/>
<gene>
    <name evidence="6" type="ORF">K489DRAFT_364899</name>
</gene>
<evidence type="ECO:0000259" key="3">
    <source>
        <dbReference type="Pfam" id="PF13193"/>
    </source>
</evidence>
<comment type="similarity">
    <text evidence="1">Belongs to the ATP-dependent AMP-binding enzyme family.</text>
</comment>
<proteinExistence type="inferred from homology"/>
<keyword evidence="5" id="KW-1185">Reference proteome</keyword>
<dbReference type="Proteomes" id="UP000504637">
    <property type="component" value="Unplaced"/>
</dbReference>
<feature type="domain" description="AMP-dependent synthetase/ligase" evidence="2">
    <location>
        <begin position="75"/>
        <end position="486"/>
    </location>
</feature>
<dbReference type="PANTHER" id="PTHR43347">
    <property type="entry name" value="ACYL-COA SYNTHETASE"/>
    <property type="match status" value="1"/>
</dbReference>
<dbReference type="AlphaFoldDB" id="A0A6J3LS82"/>
<dbReference type="SUPFAM" id="SSF56801">
    <property type="entry name" value="Acetyl-CoA synthetase-like"/>
    <property type="match status" value="1"/>
</dbReference>
<reference evidence="6" key="3">
    <citation type="submission" date="2025-08" db="UniProtKB">
        <authorList>
            <consortium name="RefSeq"/>
        </authorList>
    </citation>
    <scope>IDENTIFICATION</scope>
    <source>
        <strain evidence="6">CBS 342.82</strain>
    </source>
</reference>
<dbReference type="GO" id="GO:0050218">
    <property type="term" value="F:propionate-CoA ligase activity"/>
    <property type="evidence" value="ECO:0007669"/>
    <property type="project" value="TreeGrafter"/>
</dbReference>